<proteinExistence type="predicted"/>
<dbReference type="EMBL" id="X72888">
    <property type="protein sequence ID" value="CAA51406.1"/>
    <property type="molecule type" value="Genomic_DNA"/>
</dbReference>
<dbReference type="AlphaFoldDB" id="Q52719"/>
<evidence type="ECO:0000256" key="1">
    <source>
        <dbReference type="SAM" id="MobiDB-lite"/>
    </source>
</evidence>
<name>Q52719_RHOCA</name>
<sequence>GAKDENQQQIRAALESVGARAAFAAAGLGDGDRPVDHRRLLRGQAGDPVLAAGRFHADLLDLSAAGLRKGLPGICRAGHRRDLLPLGQRQLRDEPMGQGAGSGKRPGDPGRFGRIHPPHGDAGAQGQPRLRPAVLALCRHRDEWRDRGLVRRARPDGQLPRGSLWRLQPGKRSGLAENRESRLSDPTEVPKAPPV</sequence>
<feature type="region of interest" description="Disordered" evidence="1">
    <location>
        <begin position="85"/>
        <end position="129"/>
    </location>
</feature>
<feature type="compositionally biased region" description="Basic and acidic residues" evidence="1">
    <location>
        <begin position="146"/>
        <end position="155"/>
    </location>
</feature>
<protein>
    <submittedName>
        <fullName evidence="2">Orf10</fullName>
    </submittedName>
</protein>
<evidence type="ECO:0000313" key="2">
    <source>
        <dbReference type="EMBL" id="CAA51406.1"/>
    </source>
</evidence>
<feature type="non-terminal residue" evidence="2">
    <location>
        <position position="195"/>
    </location>
</feature>
<reference evidence="2" key="1">
    <citation type="journal article" date="1989" name="J. Bacteriol.">
        <title>Molecular cloning and sequence analysis of the structural gene of ferredoxin I from the photosynthetic bacterium Rhodobacter capsulatus.</title>
        <authorList>
            <person name="Schatt E."/>
            <person name="Jouanneau Y."/>
            <person name="Vignais P.M."/>
        </authorList>
    </citation>
    <scope>NUCLEOTIDE SEQUENCE</scope>
    <source>
        <strain evidence="2">B10S</strain>
    </source>
</reference>
<organism evidence="2">
    <name type="scientific">Rhodobacter capsulatus</name>
    <name type="common">Rhodopseudomonas capsulata</name>
    <dbReference type="NCBI Taxonomy" id="1061"/>
    <lineage>
        <taxon>Bacteria</taxon>
        <taxon>Pseudomonadati</taxon>
        <taxon>Pseudomonadota</taxon>
        <taxon>Alphaproteobacteria</taxon>
        <taxon>Rhodobacterales</taxon>
        <taxon>Rhodobacter group</taxon>
        <taxon>Rhodobacter</taxon>
    </lineage>
</organism>
<reference evidence="2" key="3">
    <citation type="journal article" date="1991" name="J. Biol. Chem.">
        <title>Genetic analysis of functional differences among distinct ferredoxins in Rhodobacter capsulatus.</title>
        <authorList>
            <person name="Saeki K."/>
            <person name="Suetsugu Y."/>
            <person name="Tokuda K."/>
            <person name="Miyatake Y."/>
            <person name="Young D.A."/>
            <person name="Marrs B.L."/>
            <person name="Matsubara H."/>
        </authorList>
    </citation>
    <scope>NUCLEOTIDE SEQUENCE</scope>
    <source>
        <strain evidence="2">B10S</strain>
    </source>
</reference>
<reference evidence="2" key="2">
    <citation type="journal article" date="1990" name="Nucleic Acids Res.">
        <title>The nucleotide sequence of a flavodoxin-like gene which precedes two ferredoxin genes in Rhodobacter capsulatus.</title>
        <authorList>
            <person name="Jouanneau Y."/>
            <person name="Richaud P."/>
            <person name="Grabau C."/>
        </authorList>
    </citation>
    <scope>NUCLEOTIDE SEQUENCE</scope>
    <source>
        <strain evidence="2">B10S</strain>
    </source>
</reference>
<accession>Q52719</accession>
<feature type="region of interest" description="Disordered" evidence="1">
    <location>
        <begin position="146"/>
        <end position="195"/>
    </location>
</feature>
<reference evidence="2" key="4">
    <citation type="journal article" date="1993" name="Mol. Gen. Genet.">
        <title>Identification of a new class of nitrogen fixation genes in Rhodobacter capsulatus: a putative membrane complex involved in electron transport to nitrogenase.</title>
        <authorList>
            <person name="Schmehl M."/>
            <person name="Jahn A."/>
            <person name="Meyer zu Vilsendorf A."/>
            <person name="Hennecke S."/>
            <person name="Masepohl B."/>
            <person name="Schuppler M."/>
            <person name="Marxer M."/>
            <person name="Oelze J."/>
            <person name="Klipp W."/>
        </authorList>
    </citation>
    <scope>NUCLEOTIDE SEQUENCE</scope>
    <source>
        <strain evidence="2">B10S</strain>
    </source>
</reference>